<accession>A0A2S0M804</accession>
<dbReference type="AlphaFoldDB" id="A0A2S0M804"/>
<dbReference type="GeneID" id="97492060"/>
<dbReference type="EMBL" id="CP027569">
    <property type="protein sequence ID" value="AVO27557.1"/>
    <property type="molecule type" value="Genomic_DNA"/>
</dbReference>
<evidence type="ECO:0000313" key="2">
    <source>
        <dbReference type="Proteomes" id="UP000238358"/>
    </source>
</evidence>
<dbReference type="Proteomes" id="UP000238358">
    <property type="component" value="Chromosome"/>
</dbReference>
<reference evidence="1 2" key="1">
    <citation type="journal article" date="2018" name="Genome Announc.">
        <title>Complete genomes of two Megasphaera elsdenii strains, NCIMB 702410 and ATCC 25940.</title>
        <authorList>
            <person name="Hatmaker E.A."/>
            <person name="O'Dell K."/>
            <person name="Riley L.A."/>
            <person name="Klingeman D.M."/>
            <person name="Guss A.M."/>
        </authorList>
    </citation>
    <scope>NUCLEOTIDE SEQUENCE [LARGE SCALE GENOMIC DNA]</scope>
    <source>
        <strain evidence="1 2">NCIMB702410</strain>
    </source>
</reference>
<sequence length="171" mass="18648">MSVEIDIQGDKKLMDALSSLSDKEIARAAVAAGKRAATAARTAGTKEIRSIYTMKAGDLKAKAQIRADEDGATILVKGAPEAIHKYQAKKRRDGVFVSVKRGKMTHVPRGFSLGGAFVARKGKERYPLKGIYGPAVPQLFGNPDVLSVMMDRGSDVFEERLEHEIEYRLGK</sequence>
<dbReference type="OrthoDB" id="5518677at2"/>
<name>A0A2S0M804_MEGEL</name>
<evidence type="ECO:0000313" key="1">
    <source>
        <dbReference type="EMBL" id="AVO27557.1"/>
    </source>
</evidence>
<dbReference type="RefSeq" id="WP_014016055.1">
    <property type="nucleotide sequence ID" value="NZ_CAMIZF010000042.1"/>
</dbReference>
<organism evidence="1 2">
    <name type="scientific">Megasphaera elsdenii</name>
    <dbReference type="NCBI Taxonomy" id="907"/>
    <lineage>
        <taxon>Bacteria</taxon>
        <taxon>Bacillati</taxon>
        <taxon>Bacillota</taxon>
        <taxon>Negativicutes</taxon>
        <taxon>Veillonellales</taxon>
        <taxon>Veillonellaceae</taxon>
        <taxon>Megasphaera</taxon>
    </lineage>
</organism>
<protein>
    <recommendedName>
        <fullName evidence="3">Phage protein, HK97 gp10 family</fullName>
    </recommendedName>
</protein>
<gene>
    <name evidence="1" type="ORF">C6Y28_08040</name>
</gene>
<evidence type="ECO:0008006" key="3">
    <source>
        <dbReference type="Google" id="ProtNLM"/>
    </source>
</evidence>
<proteinExistence type="predicted"/>